<dbReference type="RefSeq" id="WP_339589243.1">
    <property type="nucleotide sequence ID" value="NZ_JBBHJZ010000007.1"/>
</dbReference>
<keyword evidence="2" id="KW-1185">Reference proteome</keyword>
<dbReference type="EMBL" id="JBBHJZ010000007">
    <property type="protein sequence ID" value="MEJ5979302.1"/>
    <property type="molecule type" value="Genomic_DNA"/>
</dbReference>
<reference evidence="1 2" key="1">
    <citation type="submission" date="2024-03" db="EMBL/GenBank/DDBJ databases">
        <authorList>
            <person name="Jo J.-H."/>
        </authorList>
    </citation>
    <scope>NUCLEOTIDE SEQUENCE [LARGE SCALE GENOMIC DNA]</scope>
    <source>
        <strain evidence="1 2">PS1R-30</strain>
    </source>
</reference>
<gene>
    <name evidence="1" type="ORF">WG901_21795</name>
</gene>
<accession>A0ABU8S210</accession>
<name>A0ABU8S210_9SPHN</name>
<sequence>MRFDLLKPIHGWRGFLGEVGIIVLGVLLALGAEELLDDWNWKRNIDEQRKSLDDDVKSMWDAMSARVVVQGCVDRRLNEIGEVIKRHDDQRPLGIVGPIGRPAVWSAGQGALRMATADGSLSHMSLRDKRRYFEVAEAYNTFVPSAVEERESWQVLQRLNEPTKFDATDWREIRNAYLLAVDANRVMKYNLVKGEPGQWLTPFKVFPQMPASKETLSIPFVRELCRPALA</sequence>
<protein>
    <submittedName>
        <fullName evidence="1">Uncharacterized protein</fullName>
    </submittedName>
</protein>
<evidence type="ECO:0000313" key="2">
    <source>
        <dbReference type="Proteomes" id="UP001361239"/>
    </source>
</evidence>
<evidence type="ECO:0000313" key="1">
    <source>
        <dbReference type="EMBL" id="MEJ5979302.1"/>
    </source>
</evidence>
<proteinExistence type="predicted"/>
<comment type="caution">
    <text evidence="1">The sequence shown here is derived from an EMBL/GenBank/DDBJ whole genome shotgun (WGS) entry which is preliminary data.</text>
</comment>
<organism evidence="1 2">
    <name type="scientific">Novosphingobium anseongense</name>
    <dbReference type="NCBI Taxonomy" id="3133436"/>
    <lineage>
        <taxon>Bacteria</taxon>
        <taxon>Pseudomonadati</taxon>
        <taxon>Pseudomonadota</taxon>
        <taxon>Alphaproteobacteria</taxon>
        <taxon>Sphingomonadales</taxon>
        <taxon>Sphingomonadaceae</taxon>
        <taxon>Novosphingobium</taxon>
    </lineage>
</organism>
<dbReference type="Proteomes" id="UP001361239">
    <property type="component" value="Unassembled WGS sequence"/>
</dbReference>